<dbReference type="Proteomes" id="UP000076929">
    <property type="component" value="Chromosome"/>
</dbReference>
<dbReference type="PANTHER" id="PTHR34202:SF1">
    <property type="entry name" value="UPF0548 PROTEIN"/>
    <property type="match status" value="1"/>
</dbReference>
<dbReference type="RefSeq" id="WP_066565037.1">
    <property type="nucleotide sequence ID" value="NZ_CP015622.1"/>
</dbReference>
<evidence type="ECO:0000259" key="1">
    <source>
        <dbReference type="Pfam" id="PF09348"/>
    </source>
</evidence>
<evidence type="ECO:0000313" key="2">
    <source>
        <dbReference type="EMBL" id="ANE03536.1"/>
    </source>
</evidence>
<dbReference type="InterPro" id="IPR018960">
    <property type="entry name" value="DUF1990"/>
</dbReference>
<dbReference type="Pfam" id="PF09348">
    <property type="entry name" value="DUF1990"/>
    <property type="match status" value="1"/>
</dbReference>
<dbReference type="STRING" id="1652495.ccrud_04430"/>
<sequence length="182" mass="19242">MQLVDPQLLSPKAVAALRDAAFTYGNVGGTGTFGSGPPSGYTHLLRQTELGSGASRLDEAVQTLLGWDMQRRAGLNVQASDPTVVDGAVAILRLGIGRLSVPAPVRVVYVVDEPLRKGFAYGTLPGHPESGEELFVLELHNGGEVTFTISAFSRPNSLLARIGGPLTRAVQSSITSRYLRSV</sequence>
<reference evidence="2 3" key="1">
    <citation type="submission" date="2016-05" db="EMBL/GenBank/DDBJ databases">
        <title>Complete genome sequence of Corynebacterium crudilactis, a new Corynebacterium species isolated from raw cow's milk.</title>
        <authorList>
            <person name="Christian R."/>
            <person name="Zimmermann J."/>
            <person name="Lipski A."/>
            <person name="Kalinowski J."/>
        </authorList>
    </citation>
    <scope>NUCLEOTIDE SEQUENCE [LARGE SCALE GENOMIC DNA]</scope>
    <source>
        <strain evidence="2 3">JZ16</strain>
    </source>
</reference>
<proteinExistence type="predicted"/>
<protein>
    <recommendedName>
        <fullName evidence="1">DUF1990 domain-containing protein</fullName>
    </recommendedName>
</protein>
<gene>
    <name evidence="2" type="ORF">ccrud_04430</name>
</gene>
<accession>A0A172QS66</accession>
<dbReference type="InterPro" id="IPR014457">
    <property type="entry name" value="UCP010260"/>
</dbReference>
<dbReference type="EMBL" id="CP015622">
    <property type="protein sequence ID" value="ANE03536.1"/>
    <property type="molecule type" value="Genomic_DNA"/>
</dbReference>
<dbReference type="PANTHER" id="PTHR34202">
    <property type="entry name" value="UPF0548 PROTEIN"/>
    <property type="match status" value="1"/>
</dbReference>
<name>A0A172QS66_9CORY</name>
<dbReference type="AlphaFoldDB" id="A0A172QS66"/>
<dbReference type="PIRSF" id="PIRSF010260">
    <property type="entry name" value="UCP010260"/>
    <property type="match status" value="1"/>
</dbReference>
<organism evidence="2 3">
    <name type="scientific">Corynebacterium crudilactis</name>
    <dbReference type="NCBI Taxonomy" id="1652495"/>
    <lineage>
        <taxon>Bacteria</taxon>
        <taxon>Bacillati</taxon>
        <taxon>Actinomycetota</taxon>
        <taxon>Actinomycetes</taxon>
        <taxon>Mycobacteriales</taxon>
        <taxon>Corynebacteriaceae</taxon>
        <taxon>Corynebacterium</taxon>
    </lineage>
</organism>
<feature type="domain" description="DUF1990" evidence="1">
    <location>
        <begin position="23"/>
        <end position="180"/>
    </location>
</feature>
<keyword evidence="3" id="KW-1185">Reference proteome</keyword>
<evidence type="ECO:0000313" key="3">
    <source>
        <dbReference type="Proteomes" id="UP000076929"/>
    </source>
</evidence>
<dbReference type="KEGG" id="ccjz:ccrud_04430"/>
<dbReference type="OrthoDB" id="120660at2"/>